<keyword evidence="1" id="KW-1133">Transmembrane helix</keyword>
<evidence type="ECO:0000313" key="3">
    <source>
        <dbReference type="Proteomes" id="UP001315001"/>
    </source>
</evidence>
<feature type="transmembrane region" description="Helical" evidence="1">
    <location>
        <begin position="60"/>
        <end position="80"/>
    </location>
</feature>
<protein>
    <recommendedName>
        <fullName evidence="4">CPBP family intramembrane metalloprotease</fullName>
    </recommendedName>
</protein>
<keyword evidence="3" id="KW-1185">Reference proteome</keyword>
<dbReference type="Proteomes" id="UP001315001">
    <property type="component" value="Unassembled WGS sequence"/>
</dbReference>
<keyword evidence="1" id="KW-0812">Transmembrane</keyword>
<evidence type="ECO:0000256" key="1">
    <source>
        <dbReference type="SAM" id="Phobius"/>
    </source>
</evidence>
<feature type="non-terminal residue" evidence="2">
    <location>
        <position position="1"/>
    </location>
</feature>
<sequence length="87" mass="10090">HCVENACSAFLLALTLHLRWSILFIFCLLAPEEMNAIVFGEIKGERSEVYYLLGRYLCHGILFICSRISFAMVYSFYFLLVGSRRNE</sequence>
<accession>A0ABS3ZFJ5</accession>
<keyword evidence="1" id="KW-0472">Membrane</keyword>
<comment type="caution">
    <text evidence="2">The sequence shown here is derived from an EMBL/GenBank/DDBJ whole genome shotgun (WGS) entry which is preliminary data.</text>
</comment>
<gene>
    <name evidence="2" type="ORF">JYQ75_01385</name>
</gene>
<name>A0ABS3ZFJ5_9FIRM</name>
<proteinExistence type="predicted"/>
<dbReference type="EMBL" id="JAFIQO010000057">
    <property type="protein sequence ID" value="MBP0056071.1"/>
    <property type="molecule type" value="Genomic_DNA"/>
</dbReference>
<reference evidence="2 3" key="1">
    <citation type="submission" date="2021-02" db="EMBL/GenBank/DDBJ databases">
        <title>Lactate utilizing bacteria of the human gut.</title>
        <authorList>
            <person name="Sheridan P.O."/>
        </authorList>
    </citation>
    <scope>NUCLEOTIDE SEQUENCE [LARGE SCALE GENOMIC DNA]</scope>
    <source>
        <strain evidence="2 3">HTF-83D</strain>
    </source>
</reference>
<organism evidence="2 3">
    <name type="scientific">Anaerobutyricum soehngenii</name>
    <dbReference type="NCBI Taxonomy" id="105843"/>
    <lineage>
        <taxon>Bacteria</taxon>
        <taxon>Bacillati</taxon>
        <taxon>Bacillota</taxon>
        <taxon>Clostridia</taxon>
        <taxon>Lachnospirales</taxon>
        <taxon>Lachnospiraceae</taxon>
        <taxon>Anaerobutyricum</taxon>
    </lineage>
</organism>
<evidence type="ECO:0008006" key="4">
    <source>
        <dbReference type="Google" id="ProtNLM"/>
    </source>
</evidence>
<evidence type="ECO:0000313" key="2">
    <source>
        <dbReference type="EMBL" id="MBP0056071.1"/>
    </source>
</evidence>
<dbReference type="RefSeq" id="WP_209292931.1">
    <property type="nucleotide sequence ID" value="NZ_JAFIQO010000057.1"/>
</dbReference>